<dbReference type="InterPro" id="IPR047135">
    <property type="entry name" value="YsiQ"/>
</dbReference>
<dbReference type="NCBIfam" id="TIGR00797">
    <property type="entry name" value="matE"/>
    <property type="match status" value="1"/>
</dbReference>
<dbReference type="Pfam" id="PF01554">
    <property type="entry name" value="MatE"/>
    <property type="match status" value="2"/>
</dbReference>
<dbReference type="InterPro" id="IPR002528">
    <property type="entry name" value="MATE_fam"/>
</dbReference>
<evidence type="ECO:0000256" key="6">
    <source>
        <dbReference type="ARBA" id="ARBA00023136"/>
    </source>
</evidence>
<feature type="transmembrane region" description="Helical" evidence="7">
    <location>
        <begin position="14"/>
        <end position="39"/>
    </location>
</feature>
<dbReference type="PIRSF" id="PIRSF006603">
    <property type="entry name" value="DinF"/>
    <property type="match status" value="1"/>
</dbReference>
<gene>
    <name evidence="8" type="ORF">K8V42_09815</name>
</gene>
<accession>A0A9E3ZYM3</accession>
<keyword evidence="2" id="KW-0813">Transport</keyword>
<dbReference type="EMBL" id="JAJJVO010000146">
    <property type="protein sequence ID" value="MCC9274571.1"/>
    <property type="molecule type" value="Genomic_DNA"/>
</dbReference>
<feature type="transmembrane region" description="Helical" evidence="7">
    <location>
        <begin position="409"/>
        <end position="428"/>
    </location>
</feature>
<feature type="transmembrane region" description="Helical" evidence="7">
    <location>
        <begin position="91"/>
        <end position="112"/>
    </location>
</feature>
<keyword evidence="3" id="KW-1003">Cell membrane</keyword>
<evidence type="ECO:0000256" key="4">
    <source>
        <dbReference type="ARBA" id="ARBA00022692"/>
    </source>
</evidence>
<keyword evidence="6 7" id="KW-0472">Membrane</keyword>
<sequence length="459" mass="50528">MTSIKKITPSDRELLFLSWPIFVELFLRVVIGNINVWMISHYSEPAVASIGAANQLLNLMVFVYGFITIGTQIIIAQYIGANKLRDIKHVIHTALFGSFTIGMMISIVFFFFSKSLLTFMNLNEELIQIGNSYLQIFGGSLIISALSAVIIAILRTHGHTKPALLIPMTASLLSVIGNYFVLYQPFGLPSFGVSGLAYSSVFGNMIGLIISVALLKRYIGFSIFSFRFRKISFPILKAILTYGLPSSGETLSYQGAQVVVTMIVASLGASVLIAKSYISAITQFVYLIASALSQGNQIMIGRDVGAGEFERAYNRGMRTTIIGASASLIICLITFIFIEPIMGIFTSNPEVIHIAKEVFLVEIVLETTRSINMILVGSLNASGDVKFPLICSLLVLWVISLPFSYSLAIWAGFGLVGVWIAYAIDEALRSILMIRRWRSRIWESKSLVQQTTTLDEVSV</sequence>
<feature type="transmembrane region" description="Helical" evidence="7">
    <location>
        <begin position="256"/>
        <end position="274"/>
    </location>
</feature>
<comment type="subcellular location">
    <subcellularLocation>
        <location evidence="1">Cell membrane</location>
        <topology evidence="1">Multi-pass membrane protein</topology>
    </subcellularLocation>
</comment>
<name>A0A9E3ZYM3_9ENTE</name>
<dbReference type="AlphaFoldDB" id="A0A9E3ZYM3"/>
<dbReference type="GO" id="GO:0042910">
    <property type="term" value="F:xenobiotic transmembrane transporter activity"/>
    <property type="evidence" value="ECO:0007669"/>
    <property type="project" value="InterPro"/>
</dbReference>
<proteinExistence type="predicted"/>
<feature type="transmembrane region" description="Helical" evidence="7">
    <location>
        <begin position="195"/>
        <end position="215"/>
    </location>
</feature>
<evidence type="ECO:0000256" key="2">
    <source>
        <dbReference type="ARBA" id="ARBA00022448"/>
    </source>
</evidence>
<evidence type="ECO:0000256" key="3">
    <source>
        <dbReference type="ARBA" id="ARBA00022475"/>
    </source>
</evidence>
<evidence type="ECO:0000256" key="5">
    <source>
        <dbReference type="ARBA" id="ARBA00022989"/>
    </source>
</evidence>
<reference evidence="8" key="2">
    <citation type="submission" date="2021-11" db="EMBL/GenBank/DDBJ databases">
        <authorList>
            <person name="Gilroy R."/>
        </authorList>
    </citation>
    <scope>NUCLEOTIDE SEQUENCE</scope>
    <source>
        <strain evidence="8">150</strain>
    </source>
</reference>
<dbReference type="GO" id="GO:0005886">
    <property type="term" value="C:plasma membrane"/>
    <property type="evidence" value="ECO:0007669"/>
    <property type="project" value="UniProtKB-SubCell"/>
</dbReference>
<feature type="transmembrane region" description="Helical" evidence="7">
    <location>
        <begin position="59"/>
        <end position="79"/>
    </location>
</feature>
<keyword evidence="5 7" id="KW-1133">Transmembrane helix</keyword>
<evidence type="ECO:0000256" key="1">
    <source>
        <dbReference type="ARBA" id="ARBA00004651"/>
    </source>
</evidence>
<evidence type="ECO:0000256" key="7">
    <source>
        <dbReference type="SAM" id="Phobius"/>
    </source>
</evidence>
<feature type="transmembrane region" description="Helical" evidence="7">
    <location>
        <begin position="319"/>
        <end position="338"/>
    </location>
</feature>
<dbReference type="Proteomes" id="UP000813384">
    <property type="component" value="Unassembled WGS sequence"/>
</dbReference>
<dbReference type="PANTHER" id="PTHR42925:SF1">
    <property type="entry name" value="VIRULENCE FACTOR MVIN"/>
    <property type="match status" value="1"/>
</dbReference>
<dbReference type="InterPro" id="IPR048279">
    <property type="entry name" value="MdtK-like"/>
</dbReference>
<feature type="transmembrane region" description="Helical" evidence="7">
    <location>
        <begin position="132"/>
        <end position="154"/>
    </location>
</feature>
<feature type="transmembrane region" description="Helical" evidence="7">
    <location>
        <begin position="163"/>
        <end position="183"/>
    </location>
</feature>
<keyword evidence="4 7" id="KW-0812">Transmembrane</keyword>
<dbReference type="CDD" id="cd13134">
    <property type="entry name" value="MATE_like_8"/>
    <property type="match status" value="1"/>
</dbReference>
<dbReference type="PANTHER" id="PTHR42925">
    <property type="entry name" value="MULTIDRUG AND TOXIN EFFLUX PROTEIN MATE FAMILY"/>
    <property type="match status" value="1"/>
</dbReference>
<dbReference type="GO" id="GO:0015297">
    <property type="term" value="F:antiporter activity"/>
    <property type="evidence" value="ECO:0007669"/>
    <property type="project" value="InterPro"/>
</dbReference>
<reference evidence="8" key="1">
    <citation type="journal article" date="2021" name="PeerJ">
        <title>Extensive microbial diversity within the chicken gut microbiome revealed by metagenomics and culture.</title>
        <authorList>
            <person name="Gilroy R."/>
            <person name="Ravi A."/>
            <person name="Getino M."/>
            <person name="Pursley I."/>
            <person name="Horton D.L."/>
            <person name="Alikhan N.F."/>
            <person name="Baker D."/>
            <person name="Gharbi K."/>
            <person name="Hall N."/>
            <person name="Watson M."/>
            <person name="Adriaenssens E.M."/>
            <person name="Foster-Nyarko E."/>
            <person name="Jarju S."/>
            <person name="Secka A."/>
            <person name="Antonio M."/>
            <person name="Oren A."/>
            <person name="Chaudhuri R.R."/>
            <person name="La Ragione R."/>
            <person name="Hildebrand F."/>
            <person name="Pallen M.J."/>
        </authorList>
    </citation>
    <scope>NUCLEOTIDE SEQUENCE</scope>
    <source>
        <strain evidence="8">150</strain>
    </source>
</reference>
<evidence type="ECO:0000313" key="9">
    <source>
        <dbReference type="Proteomes" id="UP000813384"/>
    </source>
</evidence>
<organism evidence="8 9">
    <name type="scientific">Enterococcus aquimarinus</name>
    <dbReference type="NCBI Taxonomy" id="328396"/>
    <lineage>
        <taxon>Bacteria</taxon>
        <taxon>Bacillati</taxon>
        <taxon>Bacillota</taxon>
        <taxon>Bacilli</taxon>
        <taxon>Lactobacillales</taxon>
        <taxon>Enterococcaceae</taxon>
        <taxon>Enterococcus</taxon>
    </lineage>
</organism>
<protein>
    <submittedName>
        <fullName evidence="8">MATE family efflux transporter</fullName>
    </submittedName>
</protein>
<evidence type="ECO:0000313" key="8">
    <source>
        <dbReference type="EMBL" id="MCC9274571.1"/>
    </source>
</evidence>
<comment type="caution">
    <text evidence="8">The sequence shown here is derived from an EMBL/GenBank/DDBJ whole genome shotgun (WGS) entry which is preliminary data.</text>
</comment>